<feature type="domain" description="Zinc-ribbon" evidence="3">
    <location>
        <begin position="2"/>
        <end position="23"/>
    </location>
</feature>
<dbReference type="Proteomes" id="UP000633365">
    <property type="component" value="Unassembled WGS sequence"/>
</dbReference>
<evidence type="ECO:0000259" key="3">
    <source>
        <dbReference type="Pfam" id="PF13240"/>
    </source>
</evidence>
<dbReference type="RefSeq" id="WP_201428542.1">
    <property type="nucleotide sequence ID" value="NZ_JAEQMG010000163.1"/>
</dbReference>
<accession>A0A934WTW0</accession>
<keyword evidence="2" id="KW-0812">Transmembrane</keyword>
<dbReference type="AlphaFoldDB" id="A0A934WTW0"/>
<feature type="compositionally biased region" description="Basic residues" evidence="1">
    <location>
        <begin position="77"/>
        <end position="90"/>
    </location>
</feature>
<feature type="compositionally biased region" description="Acidic residues" evidence="1">
    <location>
        <begin position="257"/>
        <end position="266"/>
    </location>
</feature>
<comment type="caution">
    <text evidence="4">The sequence shown here is derived from an EMBL/GenBank/DDBJ whole genome shotgun (WGS) entry which is preliminary data.</text>
</comment>
<name>A0A934WTW0_9FIRM</name>
<keyword evidence="2" id="KW-0472">Membrane</keyword>
<feature type="transmembrane region" description="Helical" evidence="2">
    <location>
        <begin position="96"/>
        <end position="117"/>
    </location>
</feature>
<feature type="region of interest" description="Disordered" evidence="1">
    <location>
        <begin position="64"/>
        <end position="90"/>
    </location>
</feature>
<keyword evidence="5" id="KW-1185">Reference proteome</keyword>
<gene>
    <name evidence="4" type="ORF">JKK62_14535</name>
</gene>
<dbReference type="Pfam" id="PF13240">
    <property type="entry name" value="Zn_Ribbon_1"/>
    <property type="match status" value="1"/>
</dbReference>
<organism evidence="4 5">
    <name type="scientific">Ruminococcus difficilis</name>
    <dbReference type="NCBI Taxonomy" id="2763069"/>
    <lineage>
        <taxon>Bacteria</taxon>
        <taxon>Bacillati</taxon>
        <taxon>Bacillota</taxon>
        <taxon>Clostridia</taxon>
        <taxon>Eubacteriales</taxon>
        <taxon>Oscillospiraceae</taxon>
        <taxon>Ruminococcus</taxon>
    </lineage>
</organism>
<keyword evidence="2" id="KW-1133">Transmembrane helix</keyword>
<feature type="compositionally biased region" description="Low complexity" evidence="1">
    <location>
        <begin position="238"/>
        <end position="252"/>
    </location>
</feature>
<protein>
    <submittedName>
        <fullName evidence="4">Zinc-ribbon domain-containing protein</fullName>
    </submittedName>
</protein>
<proteinExistence type="predicted"/>
<sequence>MKCPNCSAELNDNARFCPQCGMPIDADNTGLSTNGESEFIPTDPGNSADIFRAADEERRYEIPDNDYTAVDYQSNRAQRRAGRHNQKPDHSKKKPLIIAIIALVLVIAIVLGVIFFVSRKTVSAKELTKAKENYLPPAQAVTIDTTLTDPSNDKIKFTYDDRARIISCTYSVNKMTYDQRYTYNNTQRKINVETTYRAHPIFTKELDYDRVTKPDIFEEVDGYYIRLSKEDLADTGATELPQETAAPEATEPPTEPPTEEPTEEPTDPPADWRELYIDYINNGGTEFSSGRLFNINDDDIPELFLEYKYPSAVSHFEICWINDDTVQHEQIFGGIPRYQERSGFINTGRYDYEFSNAWQVSQFDGSSFTKYRSGFVNGQEYKIDDEDVTKEEYEAALNEYKSWELMYAPDNTLTKIDALPDHIRNY</sequence>
<dbReference type="InterPro" id="IPR026870">
    <property type="entry name" value="Zinc_ribbon_dom"/>
</dbReference>
<evidence type="ECO:0000313" key="4">
    <source>
        <dbReference type="EMBL" id="MBK6089840.1"/>
    </source>
</evidence>
<evidence type="ECO:0000256" key="1">
    <source>
        <dbReference type="SAM" id="MobiDB-lite"/>
    </source>
</evidence>
<evidence type="ECO:0000313" key="5">
    <source>
        <dbReference type="Proteomes" id="UP000633365"/>
    </source>
</evidence>
<feature type="region of interest" description="Disordered" evidence="1">
    <location>
        <begin position="238"/>
        <end position="270"/>
    </location>
</feature>
<dbReference type="EMBL" id="JAEQMG010000163">
    <property type="protein sequence ID" value="MBK6089840.1"/>
    <property type="molecule type" value="Genomic_DNA"/>
</dbReference>
<reference evidence="4" key="1">
    <citation type="submission" date="2021-01" db="EMBL/GenBank/DDBJ databases">
        <title>Genome public.</title>
        <authorList>
            <person name="Liu C."/>
            <person name="Sun Q."/>
        </authorList>
    </citation>
    <scope>NUCLEOTIDE SEQUENCE</scope>
    <source>
        <strain evidence="4">M6</strain>
    </source>
</reference>
<evidence type="ECO:0000256" key="2">
    <source>
        <dbReference type="SAM" id="Phobius"/>
    </source>
</evidence>